<keyword evidence="4 7" id="KW-0812">Transmembrane</keyword>
<dbReference type="Gene3D" id="3.30.240.20">
    <property type="entry name" value="bsu07140 like domains"/>
    <property type="match status" value="1"/>
</dbReference>
<dbReference type="InterPro" id="IPR007353">
    <property type="entry name" value="DUF421"/>
</dbReference>
<feature type="transmembrane region" description="Helical" evidence="7">
    <location>
        <begin position="71"/>
        <end position="89"/>
    </location>
</feature>
<evidence type="ECO:0000313" key="9">
    <source>
        <dbReference type="EMBL" id="MFA1772462.1"/>
    </source>
</evidence>
<keyword evidence="5 7" id="KW-1133">Transmembrane helix</keyword>
<keyword evidence="6 7" id="KW-0472">Membrane</keyword>
<comment type="subcellular location">
    <subcellularLocation>
        <location evidence="1">Cell membrane</location>
        <topology evidence="1">Multi-pass membrane protein</topology>
    </subcellularLocation>
</comment>
<keyword evidence="3" id="KW-1003">Cell membrane</keyword>
<dbReference type="Pfam" id="PF04239">
    <property type="entry name" value="DUF421"/>
    <property type="match status" value="1"/>
</dbReference>
<dbReference type="Proteomes" id="UP001570846">
    <property type="component" value="Unassembled WGS sequence"/>
</dbReference>
<name>A0ABV4RJQ5_9BACT</name>
<evidence type="ECO:0000313" key="10">
    <source>
        <dbReference type="Proteomes" id="UP001570846"/>
    </source>
</evidence>
<evidence type="ECO:0000256" key="4">
    <source>
        <dbReference type="ARBA" id="ARBA00022692"/>
    </source>
</evidence>
<evidence type="ECO:0000259" key="8">
    <source>
        <dbReference type="Pfam" id="PF04239"/>
    </source>
</evidence>
<evidence type="ECO:0000256" key="6">
    <source>
        <dbReference type="ARBA" id="ARBA00023136"/>
    </source>
</evidence>
<dbReference type="PANTHER" id="PTHR34582">
    <property type="entry name" value="UPF0702 TRANSMEMBRANE PROTEIN YCAP"/>
    <property type="match status" value="1"/>
</dbReference>
<gene>
    <name evidence="9" type="ORF">ACD591_14270</name>
</gene>
<feature type="domain" description="YetF C-terminal" evidence="8">
    <location>
        <begin position="101"/>
        <end position="167"/>
    </location>
</feature>
<reference evidence="9 10" key="1">
    <citation type="submission" date="2024-08" db="EMBL/GenBank/DDBJ databases">
        <authorList>
            <person name="Wei W."/>
        </authorList>
    </citation>
    <scope>NUCLEOTIDE SEQUENCE [LARGE SCALE GENOMIC DNA]</scope>
    <source>
        <strain evidence="9 10">XU2</strain>
    </source>
</reference>
<proteinExistence type="inferred from homology"/>
<organism evidence="9 10">
    <name type="scientific">Rufibacter glacialis</name>
    <dbReference type="NCBI Taxonomy" id="1259555"/>
    <lineage>
        <taxon>Bacteria</taxon>
        <taxon>Pseudomonadati</taxon>
        <taxon>Bacteroidota</taxon>
        <taxon>Cytophagia</taxon>
        <taxon>Cytophagales</taxon>
        <taxon>Hymenobacteraceae</taxon>
        <taxon>Rufibacter</taxon>
    </lineage>
</organism>
<sequence length="169" mass="18745">METIETILGLDQTDLTWWQMAVRAVLVFFISLGYIRLANKRIFGQHSAFDIVLGVMYGSIMSRSVTGNSPFFPTLLAGLVLVVLHRFLASLAYQSGQGQGISNLIKGRTFTLAKDGKLIREVMQANSITENDLVESMRSQGGPTDITKIETACLERNGKISIIFKQEEK</sequence>
<dbReference type="InterPro" id="IPR023090">
    <property type="entry name" value="UPF0702_alpha/beta_dom_sf"/>
</dbReference>
<feature type="transmembrane region" description="Helical" evidence="7">
    <location>
        <begin position="47"/>
        <end position="65"/>
    </location>
</feature>
<comment type="similarity">
    <text evidence="2">Belongs to the UPF0702 family.</text>
</comment>
<evidence type="ECO:0000256" key="2">
    <source>
        <dbReference type="ARBA" id="ARBA00006448"/>
    </source>
</evidence>
<comment type="caution">
    <text evidence="9">The sequence shown here is derived from an EMBL/GenBank/DDBJ whole genome shotgun (WGS) entry which is preliminary data.</text>
</comment>
<evidence type="ECO:0000256" key="5">
    <source>
        <dbReference type="ARBA" id="ARBA00022989"/>
    </source>
</evidence>
<evidence type="ECO:0000256" key="7">
    <source>
        <dbReference type="SAM" id="Phobius"/>
    </source>
</evidence>
<evidence type="ECO:0000256" key="1">
    <source>
        <dbReference type="ARBA" id="ARBA00004651"/>
    </source>
</evidence>
<keyword evidence="10" id="KW-1185">Reference proteome</keyword>
<accession>A0ABV4RJQ5</accession>
<evidence type="ECO:0000256" key="3">
    <source>
        <dbReference type="ARBA" id="ARBA00022475"/>
    </source>
</evidence>
<dbReference type="EMBL" id="JBGOGF010000007">
    <property type="protein sequence ID" value="MFA1772462.1"/>
    <property type="molecule type" value="Genomic_DNA"/>
</dbReference>
<dbReference type="RefSeq" id="WP_225840875.1">
    <property type="nucleotide sequence ID" value="NZ_BMMG01000007.1"/>
</dbReference>
<dbReference type="PANTHER" id="PTHR34582:SF6">
    <property type="entry name" value="UPF0702 TRANSMEMBRANE PROTEIN YCAP"/>
    <property type="match status" value="1"/>
</dbReference>
<feature type="transmembrane region" description="Helical" evidence="7">
    <location>
        <begin position="17"/>
        <end position="35"/>
    </location>
</feature>
<protein>
    <submittedName>
        <fullName evidence="9">DUF421 domain-containing protein</fullName>
    </submittedName>
</protein>